<feature type="chain" id="PRO_5019080571" description="EF-hand domain-containing protein" evidence="2">
    <location>
        <begin position="25"/>
        <end position="132"/>
    </location>
</feature>
<dbReference type="PROSITE" id="PS00018">
    <property type="entry name" value="EF_HAND_1"/>
    <property type="match status" value="1"/>
</dbReference>
<dbReference type="SUPFAM" id="SSF47473">
    <property type="entry name" value="EF-hand"/>
    <property type="match status" value="1"/>
</dbReference>
<evidence type="ECO:0000313" key="4">
    <source>
        <dbReference type="EMBL" id="RKF15651.1"/>
    </source>
</evidence>
<feature type="region of interest" description="Disordered" evidence="1">
    <location>
        <begin position="64"/>
        <end position="94"/>
    </location>
</feature>
<evidence type="ECO:0000259" key="3">
    <source>
        <dbReference type="PROSITE" id="PS50222"/>
    </source>
</evidence>
<comment type="caution">
    <text evidence="4">The sequence shown here is derived from an EMBL/GenBank/DDBJ whole genome shotgun (WGS) entry which is preliminary data.</text>
</comment>
<keyword evidence="2" id="KW-0732">Signal</keyword>
<reference evidence="4 5" key="1">
    <citation type="submission" date="2018-09" db="EMBL/GenBank/DDBJ databases">
        <authorList>
            <person name="Wang Z."/>
        </authorList>
    </citation>
    <scope>NUCLEOTIDE SEQUENCE [LARGE SCALE GENOMIC DNA]</scope>
    <source>
        <strain evidence="4 5">ALS 81</strain>
    </source>
</reference>
<dbReference type="Gene3D" id="1.10.238.10">
    <property type="entry name" value="EF-hand"/>
    <property type="match status" value="1"/>
</dbReference>
<dbReference type="AlphaFoldDB" id="A0A420E8B2"/>
<organism evidence="4 5">
    <name type="scientific">Alginatibacterium sediminis</name>
    <dbReference type="NCBI Taxonomy" id="2164068"/>
    <lineage>
        <taxon>Bacteria</taxon>
        <taxon>Pseudomonadati</taxon>
        <taxon>Pseudomonadota</taxon>
        <taxon>Gammaproteobacteria</taxon>
        <taxon>Alteromonadales</taxon>
        <taxon>Alteromonadaceae</taxon>
        <taxon>Alginatibacterium</taxon>
    </lineage>
</organism>
<feature type="compositionally biased region" description="Polar residues" evidence="1">
    <location>
        <begin position="74"/>
        <end position="91"/>
    </location>
</feature>
<dbReference type="RefSeq" id="WP_120355737.1">
    <property type="nucleotide sequence ID" value="NZ_RAQO01000008.1"/>
</dbReference>
<sequence length="132" mass="14622">MNISIKQSLVLVALLAVISVPTIAAQNTRMANNQVQFEQLDLDGNGFVTQEEHAQFQQVRISERQEAGYPMRNLDSSNNRYQQLDSDNDGQLSADEFATYQQTMMANRGSNNTKMGKGMGGGGKGRQGMMTW</sequence>
<dbReference type="OrthoDB" id="6399344at2"/>
<protein>
    <recommendedName>
        <fullName evidence="3">EF-hand domain-containing protein</fullName>
    </recommendedName>
</protein>
<keyword evidence="5" id="KW-1185">Reference proteome</keyword>
<name>A0A420E8B2_9ALTE</name>
<dbReference type="PROSITE" id="PS50222">
    <property type="entry name" value="EF_HAND_2"/>
    <property type="match status" value="1"/>
</dbReference>
<evidence type="ECO:0000313" key="5">
    <source>
        <dbReference type="Proteomes" id="UP000286482"/>
    </source>
</evidence>
<feature type="signal peptide" evidence="2">
    <location>
        <begin position="1"/>
        <end position="24"/>
    </location>
</feature>
<dbReference type="InterPro" id="IPR002048">
    <property type="entry name" value="EF_hand_dom"/>
</dbReference>
<dbReference type="InterPro" id="IPR011992">
    <property type="entry name" value="EF-hand-dom_pair"/>
</dbReference>
<evidence type="ECO:0000256" key="2">
    <source>
        <dbReference type="SAM" id="SignalP"/>
    </source>
</evidence>
<dbReference type="EMBL" id="RAQO01000008">
    <property type="protein sequence ID" value="RKF15651.1"/>
    <property type="molecule type" value="Genomic_DNA"/>
</dbReference>
<accession>A0A420E8B2</accession>
<dbReference type="GO" id="GO:0005509">
    <property type="term" value="F:calcium ion binding"/>
    <property type="evidence" value="ECO:0007669"/>
    <property type="project" value="InterPro"/>
</dbReference>
<feature type="compositionally biased region" description="Gly residues" evidence="1">
    <location>
        <begin position="117"/>
        <end position="126"/>
    </location>
</feature>
<gene>
    <name evidence="4" type="ORF">DBZ36_14795</name>
</gene>
<dbReference type="InterPro" id="IPR018247">
    <property type="entry name" value="EF_Hand_1_Ca_BS"/>
</dbReference>
<feature type="domain" description="EF-hand" evidence="3">
    <location>
        <begin position="72"/>
        <end position="107"/>
    </location>
</feature>
<proteinExistence type="predicted"/>
<dbReference type="Pfam" id="PF13202">
    <property type="entry name" value="EF-hand_5"/>
    <property type="match status" value="2"/>
</dbReference>
<evidence type="ECO:0000256" key="1">
    <source>
        <dbReference type="SAM" id="MobiDB-lite"/>
    </source>
</evidence>
<dbReference type="Proteomes" id="UP000286482">
    <property type="component" value="Unassembled WGS sequence"/>
</dbReference>
<feature type="region of interest" description="Disordered" evidence="1">
    <location>
        <begin position="108"/>
        <end position="132"/>
    </location>
</feature>